<dbReference type="EMBL" id="JYDH01000126">
    <property type="protein sequence ID" value="KRY31052.1"/>
    <property type="molecule type" value="Genomic_DNA"/>
</dbReference>
<comment type="caution">
    <text evidence="1">The sequence shown here is derived from an EMBL/GenBank/DDBJ whole genome shotgun (WGS) entry which is preliminary data.</text>
</comment>
<keyword evidence="2" id="KW-1185">Reference proteome</keyword>
<evidence type="ECO:0000313" key="1">
    <source>
        <dbReference type="EMBL" id="KRY31052.1"/>
    </source>
</evidence>
<evidence type="ECO:0000313" key="2">
    <source>
        <dbReference type="Proteomes" id="UP000054776"/>
    </source>
</evidence>
<proteinExistence type="predicted"/>
<dbReference type="AlphaFoldDB" id="A0A0V1B396"/>
<name>A0A0V1B396_TRISP</name>
<gene>
    <name evidence="1" type="ORF">T01_556</name>
</gene>
<reference evidence="1 2" key="1">
    <citation type="submission" date="2015-01" db="EMBL/GenBank/DDBJ databases">
        <title>Evolution of Trichinella species and genotypes.</title>
        <authorList>
            <person name="Korhonen P.K."/>
            <person name="Edoardo P."/>
            <person name="Giuseppe L.R."/>
            <person name="Gasser R.B."/>
        </authorList>
    </citation>
    <scope>NUCLEOTIDE SEQUENCE [LARGE SCALE GENOMIC DNA]</scope>
    <source>
        <strain evidence="1">ISS3</strain>
    </source>
</reference>
<protein>
    <submittedName>
        <fullName evidence="1">Uncharacterized protein</fullName>
    </submittedName>
</protein>
<organism evidence="1 2">
    <name type="scientific">Trichinella spiralis</name>
    <name type="common">Trichina worm</name>
    <dbReference type="NCBI Taxonomy" id="6334"/>
    <lineage>
        <taxon>Eukaryota</taxon>
        <taxon>Metazoa</taxon>
        <taxon>Ecdysozoa</taxon>
        <taxon>Nematoda</taxon>
        <taxon>Enoplea</taxon>
        <taxon>Dorylaimia</taxon>
        <taxon>Trichinellida</taxon>
        <taxon>Trichinellidae</taxon>
        <taxon>Trichinella</taxon>
    </lineage>
</organism>
<accession>A0A0V1B396</accession>
<sequence>MPAFHTAEKYQEVTIDTRKTELETSRLKIPHPNIKRYKISMEFTLHKQQYMKYAFAVLIIVLCSTAR</sequence>
<dbReference type="Proteomes" id="UP000054776">
    <property type="component" value="Unassembled WGS sequence"/>
</dbReference>
<dbReference type="InParanoid" id="A0A0V1B396"/>